<evidence type="ECO:0000313" key="3">
    <source>
        <dbReference type="Proteomes" id="UP000315628"/>
    </source>
</evidence>
<organism evidence="2 3">
    <name type="scientific">Marihabitans asiaticum</name>
    <dbReference type="NCBI Taxonomy" id="415218"/>
    <lineage>
        <taxon>Bacteria</taxon>
        <taxon>Bacillati</taxon>
        <taxon>Actinomycetota</taxon>
        <taxon>Actinomycetes</taxon>
        <taxon>Micrococcales</taxon>
        <taxon>Intrasporangiaceae</taxon>
        <taxon>Marihabitans</taxon>
    </lineage>
</organism>
<dbReference type="SUPFAM" id="SSF54593">
    <property type="entry name" value="Glyoxalase/Bleomycin resistance protein/Dihydroxybiphenyl dioxygenase"/>
    <property type="match status" value="1"/>
</dbReference>
<dbReference type="Gene3D" id="3.10.180.10">
    <property type="entry name" value="2,3-Dihydroxybiphenyl 1,2-Dioxygenase, domain 1"/>
    <property type="match status" value="1"/>
</dbReference>
<dbReference type="PANTHER" id="PTHR35908:SF1">
    <property type="entry name" value="CONSERVED PROTEIN"/>
    <property type="match status" value="1"/>
</dbReference>
<comment type="caution">
    <text evidence="2">The sequence shown here is derived from an EMBL/GenBank/DDBJ whole genome shotgun (WGS) entry which is preliminary data.</text>
</comment>
<sequence>MTMALRWYTTVVDAHDIATLGRWWAQTLDWQIAYEDEHEVCVVPDVAADDEVIDDLGTWLSARTGLVFVPVPEGKAVKNRLHIDLAPHRSQDRDAEIAALVERGATYVDVGQHADEVTWTVLADPEGNEFCVLSSRDR</sequence>
<dbReference type="InterPro" id="IPR029068">
    <property type="entry name" value="Glyas_Bleomycin-R_OHBP_Dase"/>
</dbReference>
<dbReference type="AlphaFoldDB" id="A0A560WHS8"/>
<name>A0A560WHS8_9MICO</name>
<reference evidence="2 3" key="1">
    <citation type="submission" date="2019-06" db="EMBL/GenBank/DDBJ databases">
        <title>Sequencing the genomes of 1000 actinobacteria strains.</title>
        <authorList>
            <person name="Klenk H.-P."/>
        </authorList>
    </citation>
    <scope>NUCLEOTIDE SEQUENCE [LARGE SCALE GENOMIC DNA]</scope>
    <source>
        <strain evidence="2 3">DSM 18935</strain>
    </source>
</reference>
<accession>A0A560WHS8</accession>
<evidence type="ECO:0000259" key="1">
    <source>
        <dbReference type="Pfam" id="PF18029"/>
    </source>
</evidence>
<protein>
    <recommendedName>
        <fullName evidence="1">Glyoxalase-like domain-containing protein</fullName>
    </recommendedName>
</protein>
<dbReference type="Proteomes" id="UP000315628">
    <property type="component" value="Unassembled WGS sequence"/>
</dbReference>
<dbReference type="PANTHER" id="PTHR35908">
    <property type="entry name" value="HYPOTHETICAL FUSION PROTEIN"/>
    <property type="match status" value="1"/>
</dbReference>
<proteinExistence type="predicted"/>
<keyword evidence="3" id="KW-1185">Reference proteome</keyword>
<gene>
    <name evidence="2" type="ORF">FB557_0688</name>
</gene>
<dbReference type="EMBL" id="VIUW01000001">
    <property type="protein sequence ID" value="TWD17126.1"/>
    <property type="molecule type" value="Genomic_DNA"/>
</dbReference>
<feature type="domain" description="Glyoxalase-like" evidence="1">
    <location>
        <begin position="10"/>
        <end position="133"/>
    </location>
</feature>
<dbReference type="Pfam" id="PF18029">
    <property type="entry name" value="Glyoxalase_6"/>
    <property type="match status" value="1"/>
</dbReference>
<evidence type="ECO:0000313" key="2">
    <source>
        <dbReference type="EMBL" id="TWD17126.1"/>
    </source>
</evidence>
<dbReference type="InterPro" id="IPR041581">
    <property type="entry name" value="Glyoxalase_6"/>
</dbReference>